<dbReference type="InterPro" id="IPR053235">
    <property type="entry name" value="Ser_Thr_kinase"/>
</dbReference>
<proteinExistence type="predicted"/>
<dbReference type="PANTHER" id="PTHR24361">
    <property type="entry name" value="MITOGEN-ACTIVATED KINASE KINASE KINASE"/>
    <property type="match status" value="1"/>
</dbReference>
<dbReference type="InterPro" id="IPR008271">
    <property type="entry name" value="Ser/Thr_kinase_AS"/>
</dbReference>
<dbReference type="GO" id="GO:0004674">
    <property type="term" value="F:protein serine/threonine kinase activity"/>
    <property type="evidence" value="ECO:0007669"/>
    <property type="project" value="TreeGrafter"/>
</dbReference>
<dbReference type="PROSITE" id="PS00108">
    <property type="entry name" value="PROTEIN_KINASE_ST"/>
    <property type="match status" value="1"/>
</dbReference>
<comment type="caution">
    <text evidence="2">The sequence shown here is derived from an EMBL/GenBank/DDBJ whole genome shotgun (WGS) entry which is preliminary data.</text>
</comment>
<evidence type="ECO:0000313" key="2">
    <source>
        <dbReference type="EMBL" id="CAG9329517.1"/>
    </source>
</evidence>
<dbReference type="InterPro" id="IPR011009">
    <property type="entry name" value="Kinase-like_dom_sf"/>
</dbReference>
<dbReference type="SUPFAM" id="SSF56112">
    <property type="entry name" value="Protein kinase-like (PK-like)"/>
    <property type="match status" value="1"/>
</dbReference>
<organism evidence="2 3">
    <name type="scientific">Blepharisma stoltei</name>
    <dbReference type="NCBI Taxonomy" id="1481888"/>
    <lineage>
        <taxon>Eukaryota</taxon>
        <taxon>Sar</taxon>
        <taxon>Alveolata</taxon>
        <taxon>Ciliophora</taxon>
        <taxon>Postciliodesmatophora</taxon>
        <taxon>Heterotrichea</taxon>
        <taxon>Heterotrichida</taxon>
        <taxon>Blepharismidae</taxon>
        <taxon>Blepharisma</taxon>
    </lineage>
</organism>
<accession>A0AAU9K1K3</accession>
<reference evidence="2" key="1">
    <citation type="submission" date="2021-09" db="EMBL/GenBank/DDBJ databases">
        <authorList>
            <consortium name="AG Swart"/>
            <person name="Singh M."/>
            <person name="Singh A."/>
            <person name="Seah K."/>
            <person name="Emmerich C."/>
        </authorList>
    </citation>
    <scope>NUCLEOTIDE SEQUENCE</scope>
    <source>
        <strain evidence="2">ATCC30299</strain>
    </source>
</reference>
<protein>
    <recommendedName>
        <fullName evidence="1">Protein kinase domain-containing protein</fullName>
    </recommendedName>
</protein>
<dbReference type="Gene3D" id="1.10.510.10">
    <property type="entry name" value="Transferase(Phosphotransferase) domain 1"/>
    <property type="match status" value="1"/>
</dbReference>
<dbReference type="InterPro" id="IPR000719">
    <property type="entry name" value="Prot_kinase_dom"/>
</dbReference>
<dbReference type="SMART" id="SM00220">
    <property type="entry name" value="S_TKc"/>
    <property type="match status" value="1"/>
</dbReference>
<dbReference type="AlphaFoldDB" id="A0AAU9K1K3"/>
<name>A0AAU9K1K3_9CILI</name>
<dbReference type="PROSITE" id="PS50011">
    <property type="entry name" value="PROTEIN_KINASE_DOM"/>
    <property type="match status" value="1"/>
</dbReference>
<dbReference type="GO" id="GO:0005737">
    <property type="term" value="C:cytoplasm"/>
    <property type="evidence" value="ECO:0007669"/>
    <property type="project" value="TreeGrafter"/>
</dbReference>
<feature type="domain" description="Protein kinase" evidence="1">
    <location>
        <begin position="1"/>
        <end position="297"/>
    </location>
</feature>
<gene>
    <name evidence="2" type="ORF">BSTOLATCC_MIC49150</name>
</gene>
<dbReference type="Gene3D" id="3.30.200.20">
    <property type="entry name" value="Phosphorylase Kinase, domain 1"/>
    <property type="match status" value="1"/>
</dbReference>
<dbReference type="EMBL" id="CAJZBQ010000048">
    <property type="protein sequence ID" value="CAG9329517.1"/>
    <property type="molecule type" value="Genomic_DNA"/>
</dbReference>
<dbReference type="Proteomes" id="UP001162131">
    <property type="component" value="Unassembled WGS sequence"/>
</dbReference>
<keyword evidence="3" id="KW-1185">Reference proteome</keyword>
<evidence type="ECO:0000259" key="1">
    <source>
        <dbReference type="PROSITE" id="PS50011"/>
    </source>
</evidence>
<sequence>MYPLKSKFRYSKMETSSEEFIEDYYQDFIREIVFPTTGAAYIWVVSFNRWLPGIGLPKKAILKGLINASDYEFQREVQLLKEASQKTRAIVKYYYHIRNNINRWIFMEYCEKGSLTNFIEKQREKGTHFTYSYIVWEFYWIAEALAWLHNSKMYHRDIKPDNIFVSDVEILKLGDFGASRYESFSTRSSNTVIGTEFYMSPNLLDKFGLGKTETKSINPLKDDVWALGKTMLETIALQPGIDFRWKQESDIMASINENYEKVIPLDYQPQLKNLIRLMMGYDESSRIDMQNVAHELYKIIQSLRIDSFQTLAHDAPIVILSPRDCQKWGENKVESSETTLENYSNWSLGENNIEDWSQTSISNAPITEESELEPYKNCVFCNNFIGKIYFELECKHIYHKECMKKHIECIVVTEKNYRNLLCAVCPTVLDLKRIIHADLGLSQVCVLQIFKLTWRGDNTVCPSCKEKSKNSILSSELSPHFIRCENCQQKFCSFCRGYQHKKCYTFDAYLETYLSIYEGRNRFFDLSDAFK</sequence>
<dbReference type="GO" id="GO:0005524">
    <property type="term" value="F:ATP binding"/>
    <property type="evidence" value="ECO:0007669"/>
    <property type="project" value="InterPro"/>
</dbReference>
<dbReference type="Pfam" id="PF00069">
    <property type="entry name" value="Pkinase"/>
    <property type="match status" value="1"/>
</dbReference>
<evidence type="ECO:0000313" key="3">
    <source>
        <dbReference type="Proteomes" id="UP001162131"/>
    </source>
</evidence>